<dbReference type="InterPro" id="IPR036618">
    <property type="entry name" value="PtsI_HPr-bd_sf"/>
</dbReference>
<gene>
    <name evidence="8" type="ORF">MNB_SV-4-551</name>
</gene>
<evidence type="ECO:0000256" key="5">
    <source>
        <dbReference type="ARBA" id="ARBA00022777"/>
    </source>
</evidence>
<dbReference type="AlphaFoldDB" id="A0A1W1EAW0"/>
<dbReference type="Gene3D" id="3.30.1340.10">
    <property type="entry name" value="HPr-like"/>
    <property type="match status" value="1"/>
</dbReference>
<dbReference type="GO" id="GO:0008965">
    <property type="term" value="F:phosphoenolpyruvate-protein phosphotransferase activity"/>
    <property type="evidence" value="ECO:0007669"/>
    <property type="project" value="UniProtKB-EC"/>
</dbReference>
<dbReference type="PRINTS" id="PR01736">
    <property type="entry name" value="PHPHTRNFRASE"/>
</dbReference>
<dbReference type="EMBL" id="FPIB01000026">
    <property type="protein sequence ID" value="SFV90997.1"/>
    <property type="molecule type" value="Genomic_DNA"/>
</dbReference>
<evidence type="ECO:0000256" key="1">
    <source>
        <dbReference type="ARBA" id="ARBA00001946"/>
    </source>
</evidence>
<dbReference type="Pfam" id="PF00391">
    <property type="entry name" value="PEP-utilizers"/>
    <property type="match status" value="1"/>
</dbReference>
<dbReference type="SUPFAM" id="SSF55594">
    <property type="entry name" value="HPr-like"/>
    <property type="match status" value="1"/>
</dbReference>
<keyword evidence="3 8" id="KW-0808">Transferase</keyword>
<comment type="similarity">
    <text evidence="2">Belongs to the PEP-utilizing enzyme family.</text>
</comment>
<dbReference type="InterPro" id="IPR008279">
    <property type="entry name" value="PEP-util_enz_mobile_dom"/>
</dbReference>
<dbReference type="Gene3D" id="3.20.20.60">
    <property type="entry name" value="Phosphoenolpyruvate-binding domains"/>
    <property type="match status" value="1"/>
</dbReference>
<proteinExistence type="inferred from homology"/>
<dbReference type="PANTHER" id="PTHR46244:SF6">
    <property type="entry name" value="PHOSPHOENOLPYRUVATE-PROTEIN PHOSPHOTRANSFERASE"/>
    <property type="match status" value="1"/>
</dbReference>
<dbReference type="GO" id="GO:0016301">
    <property type="term" value="F:kinase activity"/>
    <property type="evidence" value="ECO:0007669"/>
    <property type="project" value="UniProtKB-KW"/>
</dbReference>
<evidence type="ECO:0000256" key="6">
    <source>
        <dbReference type="ARBA" id="ARBA00022842"/>
    </source>
</evidence>
<dbReference type="InterPro" id="IPR000032">
    <property type="entry name" value="HPr-like"/>
</dbReference>
<dbReference type="InterPro" id="IPR035895">
    <property type="entry name" value="HPr-like_sf"/>
</dbReference>
<dbReference type="SUPFAM" id="SSF51621">
    <property type="entry name" value="Phosphoenolpyruvate/pyruvate domain"/>
    <property type="match status" value="1"/>
</dbReference>
<keyword evidence="6" id="KW-0460">Magnesium</keyword>
<dbReference type="Pfam" id="PF02896">
    <property type="entry name" value="PEP-utilizers_C"/>
    <property type="match status" value="1"/>
</dbReference>
<dbReference type="Pfam" id="PF00381">
    <property type="entry name" value="PTS-HPr"/>
    <property type="match status" value="1"/>
</dbReference>
<organism evidence="8">
    <name type="scientific">hydrothermal vent metagenome</name>
    <dbReference type="NCBI Taxonomy" id="652676"/>
    <lineage>
        <taxon>unclassified sequences</taxon>
        <taxon>metagenomes</taxon>
        <taxon>ecological metagenomes</taxon>
    </lineage>
</organism>
<dbReference type="Gene3D" id="3.50.30.10">
    <property type="entry name" value="Phosphohistidine domain"/>
    <property type="match status" value="1"/>
</dbReference>
<keyword evidence="4" id="KW-0479">Metal-binding</keyword>
<feature type="domain" description="HPr" evidence="7">
    <location>
        <begin position="10"/>
        <end position="99"/>
    </location>
</feature>
<dbReference type="PANTHER" id="PTHR46244">
    <property type="entry name" value="PHOSPHOENOLPYRUVATE-PROTEIN PHOSPHOTRANSFERASE"/>
    <property type="match status" value="1"/>
</dbReference>
<keyword evidence="8" id="KW-0670">Pyruvate</keyword>
<dbReference type="SUPFAM" id="SSF52009">
    <property type="entry name" value="Phosphohistidine domain"/>
    <property type="match status" value="1"/>
</dbReference>
<dbReference type="EC" id="2.7.3.9" evidence="8"/>
<keyword evidence="5" id="KW-0418">Kinase</keyword>
<dbReference type="PROSITE" id="PS51350">
    <property type="entry name" value="PTS_HPR_DOM"/>
    <property type="match status" value="1"/>
</dbReference>
<protein>
    <submittedName>
        <fullName evidence="8">Phosphoenolpyruvate-protein phosphotransferase of PTS system</fullName>
        <ecNumber evidence="8">2.7.3.9</ecNumber>
    </submittedName>
</protein>
<evidence type="ECO:0000256" key="4">
    <source>
        <dbReference type="ARBA" id="ARBA00022723"/>
    </source>
</evidence>
<dbReference type="InterPro" id="IPR015813">
    <property type="entry name" value="Pyrv/PenolPyrv_kinase-like_dom"/>
</dbReference>
<reference evidence="8" key="1">
    <citation type="submission" date="2016-10" db="EMBL/GenBank/DDBJ databases">
        <authorList>
            <person name="de Groot N.N."/>
        </authorList>
    </citation>
    <scope>NUCLEOTIDE SEQUENCE</scope>
</reference>
<dbReference type="InterPro" id="IPR040442">
    <property type="entry name" value="Pyrv_kinase-like_dom_sf"/>
</dbReference>
<evidence type="ECO:0000313" key="8">
    <source>
        <dbReference type="EMBL" id="SFV90997.1"/>
    </source>
</evidence>
<dbReference type="GO" id="GO:0046872">
    <property type="term" value="F:metal ion binding"/>
    <property type="evidence" value="ECO:0007669"/>
    <property type="project" value="UniProtKB-KW"/>
</dbReference>
<evidence type="ECO:0000256" key="3">
    <source>
        <dbReference type="ARBA" id="ARBA00022679"/>
    </source>
</evidence>
<dbReference type="PRINTS" id="PR00107">
    <property type="entry name" value="PHOSPHOCPHPR"/>
</dbReference>
<dbReference type="InterPro" id="IPR036637">
    <property type="entry name" value="Phosphohistidine_dom_sf"/>
</dbReference>
<evidence type="ECO:0000259" key="7">
    <source>
        <dbReference type="PROSITE" id="PS51350"/>
    </source>
</evidence>
<dbReference type="InterPro" id="IPR050499">
    <property type="entry name" value="PEP-utilizing_PTS_enzyme"/>
</dbReference>
<evidence type="ECO:0000256" key="2">
    <source>
        <dbReference type="ARBA" id="ARBA00007837"/>
    </source>
</evidence>
<sequence>MIGLFDRLFGKSRTVVLHVSAASGFHLRPAAVFATEAKKFSAHIEAETRGKSVDAKDLNALLSLGLECGDHFDLVCKGKDAESAIEALTRTFETLMAKEQPEHFTPQKADADYQASALEGEIISQGIAVAPLWRYDAQTQQEHSRSFAEAVESVQKTLANPDGKERTIALAQNTLLKTLLERANSLEEMEQAVKEACQTLHGTAMEAKCSDYRDLLRRIQTAMGYNTVIAYPDTPFILEADDLLPSEVETLPASCQGVILHKSSLASHTAILLRAEGIASLILPQPLPESDTPVILDAAAGILVPTPTPDDITAAQKKLKTLHHAAEDLQKRRFDPAYTKEGIHVAVLANVTDVASAQKAKESGAEGIGLLRTEFLFKHTKPDYQTQKEAYQAIFAHFEEVTVRTLDVGGDKALPYVDLPSENNPFLGIRGVRLFQSHPALIEEQLRAIFEAAKGKPLKVMFPMVATPDEFLSAKAFAKEVAKKYRCNIDNIAFGMMVEVPSVLFMMDAFNEIVDFYSIGSNDLNQYLHAVERTHPTLSLNPRSEALFAAIEYCVRHAEKPVSLCGELAADEVAIARLVKCGVHILSVSPQAVANTKERIRHV</sequence>
<name>A0A1W1EAW0_9ZZZZ</name>
<accession>A0A1W1EAW0</accession>
<dbReference type="NCBIfam" id="TIGR01003">
    <property type="entry name" value="PTS_HPr_family"/>
    <property type="match status" value="1"/>
</dbReference>
<dbReference type="InterPro" id="IPR000121">
    <property type="entry name" value="PEP_util_C"/>
</dbReference>
<dbReference type="Gene3D" id="1.10.274.10">
    <property type="entry name" value="PtsI, HPr-binding domain"/>
    <property type="match status" value="1"/>
</dbReference>
<dbReference type="GO" id="GO:0009401">
    <property type="term" value="P:phosphoenolpyruvate-dependent sugar phosphotransferase system"/>
    <property type="evidence" value="ECO:0007669"/>
    <property type="project" value="InterPro"/>
</dbReference>
<comment type="cofactor">
    <cofactor evidence="1">
        <name>Mg(2+)</name>
        <dbReference type="ChEBI" id="CHEBI:18420"/>
    </cofactor>
</comment>